<name>A0A1C3XUW4_9BRAD</name>
<evidence type="ECO:0008006" key="3">
    <source>
        <dbReference type="Google" id="ProtNLM"/>
    </source>
</evidence>
<proteinExistence type="predicted"/>
<sequence>MVSWRIFFLTMSARAKPDAAPETVLTSTEIATLDAIDAARSKPRILRKTLATYLLQIAMLGGYLARNHDPPPGNMVVWRGLTRLNDIAFGLSIRTRRRCG</sequence>
<dbReference type="Gene3D" id="1.10.740.10">
    <property type="entry name" value="Transferase Inhibitor Protein From Tn5, Chain"/>
    <property type="match status" value="1"/>
</dbReference>
<gene>
    <name evidence="1" type="ORF">GA0061098_10683</name>
</gene>
<protein>
    <recommendedName>
        <fullName evidence="3">Transposase Tn5 dimerisation domain-containing protein</fullName>
    </recommendedName>
</protein>
<dbReference type="AlphaFoldDB" id="A0A1C3XUW4"/>
<dbReference type="Proteomes" id="UP000199184">
    <property type="component" value="Unassembled WGS sequence"/>
</dbReference>
<dbReference type="SUPFAM" id="SSF53098">
    <property type="entry name" value="Ribonuclease H-like"/>
    <property type="match status" value="1"/>
</dbReference>
<evidence type="ECO:0000313" key="2">
    <source>
        <dbReference type="Proteomes" id="UP000199184"/>
    </source>
</evidence>
<keyword evidence="2" id="KW-1185">Reference proteome</keyword>
<dbReference type="RefSeq" id="WP_245323991.1">
    <property type="nucleotide sequence ID" value="NZ_FMAI01000068.1"/>
</dbReference>
<reference evidence="2" key="1">
    <citation type="submission" date="2016-08" db="EMBL/GenBank/DDBJ databases">
        <authorList>
            <person name="Varghese N."/>
            <person name="Submissions Spin"/>
        </authorList>
    </citation>
    <scope>NUCLEOTIDE SEQUENCE [LARGE SCALE GENOMIC DNA]</scope>
    <source>
        <strain evidence="2">ERR11</strain>
    </source>
</reference>
<dbReference type="EMBL" id="FMAI01000068">
    <property type="protein sequence ID" value="SCB56038.1"/>
    <property type="molecule type" value="Genomic_DNA"/>
</dbReference>
<evidence type="ECO:0000313" key="1">
    <source>
        <dbReference type="EMBL" id="SCB56038.1"/>
    </source>
</evidence>
<organism evidence="1 2">
    <name type="scientific">Bradyrhizobium shewense</name>
    <dbReference type="NCBI Taxonomy" id="1761772"/>
    <lineage>
        <taxon>Bacteria</taxon>
        <taxon>Pseudomonadati</taxon>
        <taxon>Pseudomonadota</taxon>
        <taxon>Alphaproteobacteria</taxon>
        <taxon>Hyphomicrobiales</taxon>
        <taxon>Nitrobacteraceae</taxon>
        <taxon>Bradyrhizobium</taxon>
    </lineage>
</organism>
<accession>A0A1C3XUW4</accession>
<dbReference type="InterPro" id="IPR012337">
    <property type="entry name" value="RNaseH-like_sf"/>
</dbReference>
<dbReference type="InterPro" id="IPR014737">
    <property type="entry name" value="Transposase_Tn5-like_C"/>
</dbReference>